<accession>A0A0F9KQV3</accession>
<feature type="non-terminal residue" evidence="1">
    <location>
        <position position="1"/>
    </location>
</feature>
<protein>
    <submittedName>
        <fullName evidence="1">Uncharacterized protein</fullName>
    </submittedName>
</protein>
<dbReference type="InterPro" id="IPR029044">
    <property type="entry name" value="Nucleotide-diphossugar_trans"/>
</dbReference>
<evidence type="ECO:0000313" key="1">
    <source>
        <dbReference type="EMBL" id="KKM84584.1"/>
    </source>
</evidence>
<dbReference type="EMBL" id="LAZR01007543">
    <property type="protein sequence ID" value="KKM84584.1"/>
    <property type="molecule type" value="Genomic_DNA"/>
</dbReference>
<organism evidence="1">
    <name type="scientific">marine sediment metagenome</name>
    <dbReference type="NCBI Taxonomy" id="412755"/>
    <lineage>
        <taxon>unclassified sequences</taxon>
        <taxon>metagenomes</taxon>
        <taxon>ecological metagenomes</taxon>
    </lineage>
</organism>
<comment type="caution">
    <text evidence="1">The sequence shown here is derived from an EMBL/GenBank/DDBJ whole genome shotgun (WGS) entry which is preliminary data.</text>
</comment>
<name>A0A0F9KQV3_9ZZZZ</name>
<dbReference type="AlphaFoldDB" id="A0A0F9KQV3"/>
<reference evidence="1" key="1">
    <citation type="journal article" date="2015" name="Nature">
        <title>Complex archaea that bridge the gap between prokaryotes and eukaryotes.</title>
        <authorList>
            <person name="Spang A."/>
            <person name="Saw J.H."/>
            <person name="Jorgensen S.L."/>
            <person name="Zaremba-Niedzwiedzka K."/>
            <person name="Martijn J."/>
            <person name="Lind A.E."/>
            <person name="van Eijk R."/>
            <person name="Schleper C."/>
            <person name="Guy L."/>
            <person name="Ettema T.J."/>
        </authorList>
    </citation>
    <scope>NUCLEOTIDE SEQUENCE</scope>
</reference>
<dbReference type="Gene3D" id="3.90.550.10">
    <property type="entry name" value="Spore Coat Polysaccharide Biosynthesis Protein SpsA, Chain A"/>
    <property type="match status" value="1"/>
</dbReference>
<proteinExistence type="predicted"/>
<sequence length="69" mass="8287">YWKHGSDFVKYANQMIEKDVRVNNEFYVCPVFNEAIQDGKKIRIKEAERMWGLGTPEDLHYFVENYTPK</sequence>
<gene>
    <name evidence="1" type="ORF">LCGC14_1297740</name>
</gene>